<dbReference type="PROSITE" id="PS51755">
    <property type="entry name" value="OMPR_PHOB"/>
    <property type="match status" value="1"/>
</dbReference>
<dbReference type="InterPro" id="IPR027417">
    <property type="entry name" value="P-loop_NTPase"/>
</dbReference>
<feature type="DNA-binding region" description="OmpR/PhoB-type" evidence="3">
    <location>
        <begin position="1"/>
        <end position="94"/>
    </location>
</feature>
<dbReference type="Pfam" id="PF00486">
    <property type="entry name" value="Trans_reg_C"/>
    <property type="match status" value="1"/>
</dbReference>
<dbReference type="InterPro" id="IPR011990">
    <property type="entry name" value="TPR-like_helical_dom_sf"/>
</dbReference>
<dbReference type="PANTHER" id="PTHR47691">
    <property type="entry name" value="REGULATOR-RELATED"/>
    <property type="match status" value="1"/>
</dbReference>
<dbReference type="GO" id="GO:0016887">
    <property type="term" value="F:ATP hydrolysis activity"/>
    <property type="evidence" value="ECO:0007669"/>
    <property type="project" value="InterPro"/>
</dbReference>
<dbReference type="GO" id="GO:0000160">
    <property type="term" value="P:phosphorelay signal transduction system"/>
    <property type="evidence" value="ECO:0007669"/>
    <property type="project" value="InterPro"/>
</dbReference>
<dbReference type="CDD" id="cd15831">
    <property type="entry name" value="BTAD"/>
    <property type="match status" value="1"/>
</dbReference>
<dbReference type="InterPro" id="IPR001867">
    <property type="entry name" value="OmpR/PhoB-type_DNA-bd"/>
</dbReference>
<dbReference type="Pfam" id="PF13401">
    <property type="entry name" value="AAA_22"/>
    <property type="match status" value="1"/>
</dbReference>
<protein>
    <submittedName>
        <fullName evidence="5">AfsR/SARP family transcriptional regulator</fullName>
    </submittedName>
</protein>
<comment type="caution">
    <text evidence="5">The sequence shown here is derived from an EMBL/GenBank/DDBJ whole genome shotgun (WGS) entry which is preliminary data.</text>
</comment>
<dbReference type="Proteomes" id="UP000241647">
    <property type="component" value="Unassembled WGS sequence"/>
</dbReference>
<dbReference type="Pfam" id="PF03704">
    <property type="entry name" value="BTAD"/>
    <property type="match status" value="1"/>
</dbReference>
<dbReference type="SUPFAM" id="SSF46894">
    <property type="entry name" value="C-terminal effector domain of the bipartite response regulators"/>
    <property type="match status" value="1"/>
</dbReference>
<dbReference type="SUPFAM" id="SSF48452">
    <property type="entry name" value="TPR-like"/>
    <property type="match status" value="2"/>
</dbReference>
<dbReference type="AlphaFoldDB" id="A0A2T2YUM8"/>
<gene>
    <name evidence="5" type="ORF">C8259_27300</name>
</gene>
<dbReference type="PRINTS" id="PR00364">
    <property type="entry name" value="DISEASERSIST"/>
</dbReference>
<evidence type="ECO:0000259" key="4">
    <source>
        <dbReference type="PROSITE" id="PS51755"/>
    </source>
</evidence>
<dbReference type="SUPFAM" id="SSF52540">
    <property type="entry name" value="P-loop containing nucleoside triphosphate hydrolases"/>
    <property type="match status" value="1"/>
</dbReference>
<dbReference type="InterPro" id="IPR016032">
    <property type="entry name" value="Sig_transdc_resp-reg_C-effctor"/>
</dbReference>
<dbReference type="SMART" id="SM00862">
    <property type="entry name" value="Trans_reg_C"/>
    <property type="match status" value="1"/>
</dbReference>
<evidence type="ECO:0000313" key="5">
    <source>
        <dbReference type="EMBL" id="PSR59207.1"/>
    </source>
</evidence>
<dbReference type="InterPro" id="IPR049945">
    <property type="entry name" value="AAA_22"/>
</dbReference>
<sequence length="1031" mass="110190">MQIGILGPVEVRRTDGGPVAVGGPQLRMLLALLASEAGSPVSRERVIDDLYGQEPPADAKHAVQSQISRLRRALRAAGAAECVESTAAGYRLAIDPATVDAHRFTRLVSEARGALRDRDPAAAAALLDEAERMWRGVALADVSDAPFAATVATRLTEIRWTAREDRAEAALALGDHRAAVAVLTELVAAQPLRERSRALLMRGLSGIGRRGEALELFEQGRRLLAEELGVDPSQELAQAHVEILRADAGTARARRWPAPLTNFVGRDDELTQISGLLARSRLVTLTGPGGTGKTRLALEAGARALGEAFFVDLSPLSAGGQIAREISAALGRRAGTEHDDADSELAALLAERTLLIVLDNCEHLVHDAARTVHRLLRDCPGVRVLATSRESLRITGETVFVVGQLPVADAEAPLAEQLGGAAVRLFADRAAAARPGFTVDAGTIALVRRICARLDGLPLALELAAARLRTLDPAEIDARLADRFRLLTRGDRTAEPRHRTLQAVVQWSWELLDPGERLLARRFAVFAGAVTPATTASVCELDDADELLSSLAEKSLVEVHRGRYRMLETIRAYCLARLAESGEQERLRSTCARYYTDLAERADPLLRGPDQLRWLSRLSEEHDNLQAASRWAVSADPALAQRLIAAQAWYWWLSGRPGDAAELAGTLLPVLDPAASAEEYALCVAVAARGKPGPSAAVGVAVAAVSQIEKPLRRPHLVFLLATVGGLLRPETERLDRLFGPDPWARAFRRLGEGLRLLMSGRPRLAEPEFCCALADFRATGDRWAIATTLDKLAVVAEWRGERSAALESIDEAVLLLSELGVGDEAADLLNRRGDVLARNPARTAEVAEAEVAYRRAAEMARVAGATDIRANALRGLGDRSRAAGQPAEARTYYAAALESPDNGSVGMAEARARSLIGMGWVALTEGDIDAGLAAAREAFALSRRVSRPVAAEAVEAVAAFAEALGYPEPGAVLLGAAEALRGMPVAGRGEVADIAARCRAELGEHGFGAAYARGAEATFEEVATLLGEWR</sequence>
<dbReference type="InterPro" id="IPR036388">
    <property type="entry name" value="WH-like_DNA-bd_sf"/>
</dbReference>
<dbReference type="Gene3D" id="1.10.10.10">
    <property type="entry name" value="Winged helix-like DNA-binding domain superfamily/Winged helix DNA-binding domain"/>
    <property type="match status" value="1"/>
</dbReference>
<dbReference type="SMART" id="SM01043">
    <property type="entry name" value="BTAD"/>
    <property type="match status" value="1"/>
</dbReference>
<dbReference type="InterPro" id="IPR005158">
    <property type="entry name" value="BTAD"/>
</dbReference>
<comment type="similarity">
    <text evidence="1">Belongs to the AfsR/DnrI/RedD regulatory family.</text>
</comment>
<proteinExistence type="inferred from homology"/>
<evidence type="ECO:0000256" key="2">
    <source>
        <dbReference type="ARBA" id="ARBA00023125"/>
    </source>
</evidence>
<dbReference type="GO" id="GO:0006355">
    <property type="term" value="P:regulation of DNA-templated transcription"/>
    <property type="evidence" value="ECO:0007669"/>
    <property type="project" value="InterPro"/>
</dbReference>
<evidence type="ECO:0000256" key="1">
    <source>
        <dbReference type="ARBA" id="ARBA00005820"/>
    </source>
</evidence>
<evidence type="ECO:0000313" key="6">
    <source>
        <dbReference type="Proteomes" id="UP000241647"/>
    </source>
</evidence>
<keyword evidence="2 3" id="KW-0238">DNA-binding</keyword>
<reference evidence="5 6" key="1">
    <citation type="submission" date="2018-02" db="EMBL/GenBank/DDBJ databases">
        <title>8 Nocardia nova and 1 Nocardia cyriacigeorgica strain used for evolution to TMP-SMX.</title>
        <authorList>
            <person name="Mehta H."/>
            <person name="Weng J."/>
            <person name="Shamoo Y."/>
        </authorList>
    </citation>
    <scope>NUCLEOTIDE SEQUENCE [LARGE SCALE GENOMIC DNA]</scope>
    <source>
        <strain evidence="5 6">ATCC 33727</strain>
    </source>
</reference>
<dbReference type="Gene3D" id="3.40.50.300">
    <property type="entry name" value="P-loop containing nucleotide triphosphate hydrolases"/>
    <property type="match status" value="1"/>
</dbReference>
<feature type="domain" description="OmpR/PhoB-type" evidence="4">
    <location>
        <begin position="1"/>
        <end position="94"/>
    </location>
</feature>
<name>A0A2T2YUM8_9NOCA</name>
<dbReference type="PANTHER" id="PTHR47691:SF3">
    <property type="entry name" value="HTH-TYPE TRANSCRIPTIONAL REGULATOR RV0890C-RELATED"/>
    <property type="match status" value="1"/>
</dbReference>
<accession>A0A2T2YUM8</accession>
<dbReference type="Gene3D" id="1.25.40.10">
    <property type="entry name" value="Tetratricopeptide repeat domain"/>
    <property type="match status" value="2"/>
</dbReference>
<dbReference type="EMBL" id="PYHS01000018">
    <property type="protein sequence ID" value="PSR59207.1"/>
    <property type="molecule type" value="Genomic_DNA"/>
</dbReference>
<evidence type="ECO:0000256" key="3">
    <source>
        <dbReference type="PROSITE-ProRule" id="PRU01091"/>
    </source>
</evidence>
<dbReference type="RefSeq" id="WP_063029838.1">
    <property type="nucleotide sequence ID" value="NZ_PYHS01000018.1"/>
</dbReference>
<dbReference type="GO" id="GO:0003677">
    <property type="term" value="F:DNA binding"/>
    <property type="evidence" value="ECO:0007669"/>
    <property type="project" value="UniProtKB-UniRule"/>
</dbReference>
<organism evidence="5 6">
    <name type="scientific">Nocardia nova</name>
    <dbReference type="NCBI Taxonomy" id="37330"/>
    <lineage>
        <taxon>Bacteria</taxon>
        <taxon>Bacillati</taxon>
        <taxon>Actinomycetota</taxon>
        <taxon>Actinomycetes</taxon>
        <taxon>Mycobacteriales</taxon>
        <taxon>Nocardiaceae</taxon>
        <taxon>Nocardia</taxon>
    </lineage>
</organism>